<evidence type="ECO:0000313" key="1">
    <source>
        <dbReference type="EMBL" id="ALX81178.1"/>
    </source>
</evidence>
<protein>
    <submittedName>
        <fullName evidence="1">Nonstructural protein</fullName>
    </submittedName>
</protein>
<dbReference type="Pfam" id="PF11073">
    <property type="entry name" value="NSs"/>
    <property type="match status" value="1"/>
</dbReference>
<keyword evidence="2" id="KW-1185">Reference proteome</keyword>
<dbReference type="InterPro" id="IPR039434">
    <property type="entry name" value="NSs-like"/>
</dbReference>
<organism evidence="1 2">
    <name type="scientific">Medjerda Valley virus</name>
    <dbReference type="NCBI Taxonomy" id="1775957"/>
    <lineage>
        <taxon>Viruses</taxon>
        <taxon>Riboviria</taxon>
        <taxon>Orthornavirae</taxon>
        <taxon>Negarnaviricota</taxon>
        <taxon>Polyploviricotina</taxon>
        <taxon>Bunyaviricetes</taxon>
        <taxon>Hareavirales</taxon>
        <taxon>Phenuiviridae</taxon>
        <taxon>Phlebovirus</taxon>
        <taxon>Phlebovirus medjerdaense</taxon>
    </lineage>
</organism>
<dbReference type="RefSeq" id="YP_010086171.1">
    <property type="nucleotide sequence ID" value="NC_055381.1"/>
</dbReference>
<dbReference type="KEGG" id="vg:65101340"/>
<evidence type="ECO:0000313" key="2">
    <source>
        <dbReference type="Proteomes" id="UP000172122"/>
    </source>
</evidence>
<dbReference type="EMBL" id="KU297253">
    <property type="protein sequence ID" value="ALX81178.1"/>
    <property type="molecule type" value="Genomic_RNA"/>
</dbReference>
<accession>A0A0U4I246</accession>
<dbReference type="GeneID" id="65101340"/>
<reference evidence="1 2" key="1">
    <citation type="journal article" date="2015" name="J. Gen. Virol.">
        <title>Isolation, full genomic characterisation and neutralisation-based human seroprevalence of Medjerda Valley virus, a novel sandfly-borne phlebovirus belonging to the Salehabad virus complex in northern Tunisia.</title>
        <authorList>
            <person name="Bichaud L."/>
            <person name="Dachraoui K."/>
            <person name="Alwassouf S."/>
            <person name="Alkan C."/>
            <person name="Mensi M."/>
            <person name="Piorkowski G."/>
            <person name="Sakhria S."/>
            <person name="Seston M."/>
            <person name="Fares W."/>
            <person name="de Lamballerie X."/>
            <person name="Zhioua E."/>
            <person name="Charrel R.N."/>
        </authorList>
    </citation>
    <scope>NUCLEOTIDE SEQUENCE [LARGE SCALE GENOMIC DNA]</scope>
    <source>
        <strain evidence="1">T131</strain>
    </source>
</reference>
<proteinExistence type="predicted"/>
<dbReference type="Proteomes" id="UP000172122">
    <property type="component" value="Genome"/>
</dbReference>
<name>A0A0U4I246_9VIRU</name>
<sequence>MSLQYLCDRVTPSYDYPCLGDVVANFETVNSEVGLPVSVYDDLEFEVAEHRHSLSYRQTLYDFLDQGEMPWRWGPHMWGSRVTMDELPILNPLMQTFQGLPVTDLMDSRLHFTRNALSWPTNHVSLKAFRILYPCRFSTFSSARRELAEYIFECTKAPSLEKGIVILAGKVREMAGKLGIHERLVPCKDIIKSICILQFIRMMKGFQVDRNRSILYGGVLIPFMQSCSDAIARDFPGLVAAWMPQAGGVNILEANPYDSGISTDSEFDSDIEV</sequence>